<dbReference type="Proteomes" id="UP001213979">
    <property type="component" value="Unassembled WGS sequence"/>
</dbReference>
<protein>
    <submittedName>
        <fullName evidence="1">Uncharacterized protein</fullName>
    </submittedName>
</protein>
<evidence type="ECO:0000313" key="2">
    <source>
        <dbReference type="Proteomes" id="UP001213979"/>
    </source>
</evidence>
<keyword evidence="2" id="KW-1185">Reference proteome</keyword>
<accession>A0ABT5W2L0</accession>
<evidence type="ECO:0000313" key="1">
    <source>
        <dbReference type="EMBL" id="MDE8562765.1"/>
    </source>
</evidence>
<gene>
    <name evidence="1" type="ORF">PNH38_02570</name>
</gene>
<reference evidence="1 2" key="1">
    <citation type="submission" date="2023-01" db="EMBL/GenBank/DDBJ databases">
        <title>Genome-based reclassification of Anoxybacillus geothermalis as a later heterotypic synonym of Anoxybacillus rupiensis.</title>
        <authorList>
            <person name="Inan Bektas K."/>
            <person name="Canakci S."/>
            <person name="Belduz A.A."/>
            <person name="Guler H.H."/>
        </authorList>
    </citation>
    <scope>NUCLEOTIDE SEQUENCE [LARGE SCALE GENOMIC DNA]</scope>
    <source>
        <strain evidence="1 2">DSM 17127</strain>
    </source>
</reference>
<dbReference type="EMBL" id="JAQOTG010000001">
    <property type="protein sequence ID" value="MDE8562765.1"/>
    <property type="molecule type" value="Genomic_DNA"/>
</dbReference>
<organism evidence="1 2">
    <name type="scientific">Anoxybacteroides rupiense</name>
    <dbReference type="NCBI Taxonomy" id="311460"/>
    <lineage>
        <taxon>Bacteria</taxon>
        <taxon>Bacillati</taxon>
        <taxon>Bacillota</taxon>
        <taxon>Bacilli</taxon>
        <taxon>Bacillales</taxon>
        <taxon>Anoxybacillaceae</taxon>
        <taxon>Anoxybacteroides</taxon>
    </lineage>
</organism>
<name>A0ABT5W2L0_9BACL</name>
<comment type="caution">
    <text evidence="1">The sequence shown here is derived from an EMBL/GenBank/DDBJ whole genome shotgun (WGS) entry which is preliminary data.</text>
</comment>
<sequence>MKLAGTVGLSLSECAMGAKCDIELLETSVILLIYTLFKLHLYRLATVSCFRYFWYSNIENLI</sequence>
<proteinExistence type="predicted"/>